<dbReference type="InterPro" id="IPR043129">
    <property type="entry name" value="ATPase_NBD"/>
</dbReference>
<keyword evidence="2" id="KW-0808">Transferase</keyword>
<evidence type="ECO:0000313" key="6">
    <source>
        <dbReference type="Proteomes" id="UP001310022"/>
    </source>
</evidence>
<dbReference type="RefSeq" id="WP_053404902.1">
    <property type="nucleotide sequence ID" value="NZ_BQKE01000001.1"/>
</dbReference>
<evidence type="ECO:0000313" key="5">
    <source>
        <dbReference type="EMBL" id="GJM61011.1"/>
    </source>
</evidence>
<dbReference type="GO" id="GO:0005975">
    <property type="term" value="P:carbohydrate metabolic process"/>
    <property type="evidence" value="ECO:0007669"/>
    <property type="project" value="InterPro"/>
</dbReference>
<gene>
    <name evidence="5" type="ORF">PEDI_15630</name>
</gene>
<evidence type="ECO:0000256" key="2">
    <source>
        <dbReference type="ARBA" id="ARBA00022679"/>
    </source>
</evidence>
<protein>
    <recommendedName>
        <fullName evidence="4">Carbohydrate kinase FGGY N-terminal domain-containing protein</fullName>
    </recommendedName>
</protein>
<keyword evidence="6" id="KW-1185">Reference proteome</keyword>
<keyword evidence="3" id="KW-0418">Kinase</keyword>
<comment type="similarity">
    <text evidence="1">Belongs to the FGGY kinase family.</text>
</comment>
<dbReference type="CDD" id="cd07772">
    <property type="entry name" value="ASKHA_NBD_FGGY_NaCK-like"/>
    <property type="match status" value="1"/>
</dbReference>
<dbReference type="InterPro" id="IPR050406">
    <property type="entry name" value="FGGY_Carb_Kinase"/>
</dbReference>
<reference evidence="5 6" key="1">
    <citation type="submission" date="2021-12" db="EMBL/GenBank/DDBJ databases">
        <title>Genome sequencing of bacteria with rrn-lacking chromosome and rrn-plasmid.</title>
        <authorList>
            <person name="Anda M."/>
            <person name="Iwasaki W."/>
        </authorList>
    </citation>
    <scope>NUCLEOTIDE SEQUENCE [LARGE SCALE GENOMIC DNA]</scope>
    <source>
        <strain evidence="5 6">NBRC 15940</strain>
    </source>
</reference>
<dbReference type="SUPFAM" id="SSF53067">
    <property type="entry name" value="Actin-like ATPase domain"/>
    <property type="match status" value="2"/>
</dbReference>
<dbReference type="GO" id="GO:0016301">
    <property type="term" value="F:kinase activity"/>
    <property type="evidence" value="ECO:0007669"/>
    <property type="project" value="UniProtKB-KW"/>
</dbReference>
<comment type="caution">
    <text evidence="5">The sequence shown here is derived from an EMBL/GenBank/DDBJ whole genome shotgun (WGS) entry which is preliminary data.</text>
</comment>
<dbReference type="Gene3D" id="3.30.420.40">
    <property type="match status" value="2"/>
</dbReference>
<organism evidence="5 6">
    <name type="scientific">Persicobacter diffluens</name>
    <dbReference type="NCBI Taxonomy" id="981"/>
    <lineage>
        <taxon>Bacteria</taxon>
        <taxon>Pseudomonadati</taxon>
        <taxon>Bacteroidota</taxon>
        <taxon>Cytophagia</taxon>
        <taxon>Cytophagales</taxon>
        <taxon>Persicobacteraceae</taxon>
        <taxon>Persicobacter</taxon>
    </lineage>
</organism>
<dbReference type="Proteomes" id="UP001310022">
    <property type="component" value="Unassembled WGS sequence"/>
</dbReference>
<evidence type="ECO:0000256" key="1">
    <source>
        <dbReference type="ARBA" id="ARBA00009156"/>
    </source>
</evidence>
<feature type="domain" description="Carbohydrate kinase FGGY N-terminal" evidence="4">
    <location>
        <begin position="6"/>
        <end position="189"/>
    </location>
</feature>
<name>A0AAN4VW07_9BACT</name>
<dbReference type="EMBL" id="BQKE01000001">
    <property type="protein sequence ID" value="GJM61011.1"/>
    <property type="molecule type" value="Genomic_DNA"/>
</dbReference>
<dbReference type="InterPro" id="IPR018484">
    <property type="entry name" value="FGGY_N"/>
</dbReference>
<evidence type="ECO:0000259" key="4">
    <source>
        <dbReference type="Pfam" id="PF00370"/>
    </source>
</evidence>
<dbReference type="Pfam" id="PF00370">
    <property type="entry name" value="FGGY_N"/>
    <property type="match status" value="1"/>
</dbReference>
<evidence type="ECO:0000256" key="3">
    <source>
        <dbReference type="ARBA" id="ARBA00022777"/>
    </source>
</evidence>
<dbReference type="AlphaFoldDB" id="A0AAN4VW07"/>
<accession>A0AAN4VW07</accession>
<proteinExistence type="inferred from homology"/>
<dbReference type="PANTHER" id="PTHR43095">
    <property type="entry name" value="SUGAR KINASE"/>
    <property type="match status" value="1"/>
</dbReference>
<sequence>MSKSVIAIFDIGRTYKKFFLFDRNYEIVHEELTRFEDITDEDGDACEDLNSIVEWVKKTFKDAMKMKDFQIRALNFTSYGASWVHINKAGKPVTPVYSYWKPIPKHIQEQFYKKYGDADKFALATSSPQHGMLNAGMQLYWLKHDKPEVFKKIHTSLGIPQYLSYVITGKAFSEITHLGCHSSLWDFKKDRSHDWVYKEKMYSKFPPIVNTTSSEKIFVKNREVKVGIGIIGGAASMVPYQLGFERNYVVLTTGTWSTATNPSLDAKMTPEDIYNDNFDLLSFRGDVMRTARIFLGREHEFHLQRIAKHFDIDRTFYKSVMADESVISDLINRLTPERRFYPQSALGSRFSPEEPEPLNDLSAFSSPQEAYHQLILDLSCLQASSITSVIGDTDVGKVFMAGGFSYNESFKRILPAILPDIQFYTNGVQRATALGAALTLHTHWNKETNLDNLLRFEMVEELNIPDVEGLELV</sequence>
<dbReference type="PANTHER" id="PTHR43095:SF2">
    <property type="entry name" value="GLUCONOKINASE"/>
    <property type="match status" value="1"/>
</dbReference>